<comment type="caution">
    <text evidence="2">The sequence shown here is derived from an EMBL/GenBank/DDBJ whole genome shotgun (WGS) entry which is preliminary data.</text>
</comment>
<reference evidence="2 3" key="1">
    <citation type="journal article" date="2019" name="Int. J. Syst. Evol. Microbiol.">
        <title>The Global Catalogue of Microorganisms (GCM) 10K type strain sequencing project: providing services to taxonomists for standard genome sequencing and annotation.</title>
        <authorList>
            <consortium name="The Broad Institute Genomics Platform"/>
            <consortium name="The Broad Institute Genome Sequencing Center for Infectious Disease"/>
            <person name="Wu L."/>
            <person name="Ma J."/>
        </authorList>
    </citation>
    <scope>NUCLEOTIDE SEQUENCE [LARGE SCALE GENOMIC DNA]</scope>
    <source>
        <strain evidence="2 3">JCM 13850</strain>
    </source>
</reference>
<proteinExistence type="predicted"/>
<gene>
    <name evidence="2" type="ORF">GCM10009727_53690</name>
</gene>
<dbReference type="RefSeq" id="WP_344272683.1">
    <property type="nucleotide sequence ID" value="NZ_BAAAMR010000053.1"/>
</dbReference>
<protein>
    <recommendedName>
        <fullName evidence="4">Excreted virulence factor EspC (Type VII ESX diderm)</fullName>
    </recommendedName>
</protein>
<organism evidence="2 3">
    <name type="scientific">Actinomadura napierensis</name>
    <dbReference type="NCBI Taxonomy" id="267854"/>
    <lineage>
        <taxon>Bacteria</taxon>
        <taxon>Bacillati</taxon>
        <taxon>Actinomycetota</taxon>
        <taxon>Actinomycetes</taxon>
        <taxon>Streptosporangiales</taxon>
        <taxon>Thermomonosporaceae</taxon>
        <taxon>Actinomadura</taxon>
    </lineage>
</organism>
<evidence type="ECO:0000313" key="2">
    <source>
        <dbReference type="EMBL" id="GAA2149871.1"/>
    </source>
</evidence>
<accession>A0ABN2ZYS5</accession>
<evidence type="ECO:0000313" key="3">
    <source>
        <dbReference type="Proteomes" id="UP001501020"/>
    </source>
</evidence>
<dbReference type="Proteomes" id="UP001501020">
    <property type="component" value="Unassembled WGS sequence"/>
</dbReference>
<feature type="compositionally biased region" description="Basic and acidic residues" evidence="1">
    <location>
        <begin position="91"/>
        <end position="100"/>
    </location>
</feature>
<evidence type="ECO:0000256" key="1">
    <source>
        <dbReference type="SAM" id="MobiDB-lite"/>
    </source>
</evidence>
<feature type="compositionally biased region" description="Basic residues" evidence="1">
    <location>
        <begin position="101"/>
        <end position="110"/>
    </location>
</feature>
<keyword evidence="3" id="KW-1185">Reference proteome</keyword>
<name>A0ABN2ZYS5_9ACTN</name>
<dbReference type="EMBL" id="BAAAMR010000053">
    <property type="protein sequence ID" value="GAA2149871.1"/>
    <property type="molecule type" value="Genomic_DNA"/>
</dbReference>
<feature type="region of interest" description="Disordered" evidence="1">
    <location>
        <begin position="91"/>
        <end position="110"/>
    </location>
</feature>
<evidence type="ECO:0008006" key="4">
    <source>
        <dbReference type="Google" id="ProtNLM"/>
    </source>
</evidence>
<sequence length="110" mass="11402">MTQPGGSGASAVDSGALLAAGKTAPEVEAPIRAGAGAFGRPTDQAAAALGHGWATATAMTQLATQWHRAVSRLADEIDYLGSAVEKSARNHAWAEQETTRRVHQIRTGRP</sequence>